<dbReference type="Gene3D" id="2.40.50.100">
    <property type="match status" value="1"/>
</dbReference>
<evidence type="ECO:0000256" key="1">
    <source>
        <dbReference type="ARBA" id="ARBA00009477"/>
    </source>
</evidence>
<accession>A0A2P7R4N9</accession>
<dbReference type="InterPro" id="IPR050393">
    <property type="entry name" value="MFP_Efflux_Pump"/>
</dbReference>
<dbReference type="RefSeq" id="WP_106729752.1">
    <property type="nucleotide sequence ID" value="NZ_PXYG01000004.1"/>
</dbReference>
<name>A0A2P7R4N9_9GAMM</name>
<feature type="domain" description="Multidrug resistance protein MdtA-like barrel-sandwich hybrid" evidence="3">
    <location>
        <begin position="44"/>
        <end position="224"/>
    </location>
</feature>
<reference evidence="5 6" key="1">
    <citation type="submission" date="2018-03" db="EMBL/GenBank/DDBJ databases">
        <title>The draft genome of Zobellella sp. 59N8.</title>
        <authorList>
            <person name="Liu L."/>
            <person name="Li L."/>
            <person name="Zhang X."/>
            <person name="Liang L."/>
            <person name="Wang T."/>
        </authorList>
    </citation>
    <scope>NUCLEOTIDE SEQUENCE [LARGE SCALE GENOMIC DNA]</scope>
    <source>
        <strain evidence="5 6">59N8</strain>
    </source>
</reference>
<keyword evidence="6" id="KW-1185">Reference proteome</keyword>
<dbReference type="PANTHER" id="PTHR30367:SF6">
    <property type="entry name" value="SECRETION PROTEIN-RELATED"/>
    <property type="match status" value="1"/>
</dbReference>
<dbReference type="Pfam" id="PF25917">
    <property type="entry name" value="BSH_RND"/>
    <property type="match status" value="1"/>
</dbReference>
<dbReference type="InterPro" id="IPR058625">
    <property type="entry name" value="MdtA-like_BSH"/>
</dbReference>
<dbReference type="Gene3D" id="2.40.30.170">
    <property type="match status" value="1"/>
</dbReference>
<dbReference type="Pfam" id="PF25963">
    <property type="entry name" value="Beta-barrel_AAEA"/>
    <property type="match status" value="1"/>
</dbReference>
<feature type="coiled-coil region" evidence="2">
    <location>
        <begin position="84"/>
        <end position="125"/>
    </location>
</feature>
<keyword evidence="2" id="KW-0175">Coiled coil</keyword>
<feature type="domain" description="p-hydroxybenzoic acid efflux pump subunit AaeA-like beta-barrel" evidence="4">
    <location>
        <begin position="231"/>
        <end position="322"/>
    </location>
</feature>
<dbReference type="AlphaFoldDB" id="A0A2P7R4N9"/>
<dbReference type="SUPFAM" id="SSF111369">
    <property type="entry name" value="HlyD-like secretion proteins"/>
    <property type="match status" value="1"/>
</dbReference>
<evidence type="ECO:0000256" key="2">
    <source>
        <dbReference type="SAM" id="Coils"/>
    </source>
</evidence>
<dbReference type="PANTHER" id="PTHR30367">
    <property type="entry name" value="P-HYDROXYBENZOIC ACID EFFLUX PUMP SUBUNIT AAEA-RELATED"/>
    <property type="match status" value="1"/>
</dbReference>
<dbReference type="Proteomes" id="UP000240243">
    <property type="component" value="Unassembled WGS sequence"/>
</dbReference>
<sequence>MTPEQSFTRWVRRALCAFILLFAYFVIADSYMPMTPEARIQRHVVPVAAQVSALVSRIHVENNQHVSRGQLLFELDDSDYRLALQQAELGLRQARTAQKQAEAALAEAVAAARQAGLNADELQREAGRIVRLHQNGHMSQQRLEQARVEAESAGVARLAADARRQEAEQSLRAAGIEVERAGTAREQAALALSRTRIHAAADGRVGNLQLQQGNYAAAGQALLALISDQAWVTADLREKSLRHVQAGTAVDIVFDALPGRVFAGHITSIDVGVREGQQAADGQLAQPVNSDRWVRDAQRLRTHITLDEEWPPLATGARATVQLYPSANPLLHGLAATQAWLVSQLRYLY</sequence>
<comment type="caution">
    <text evidence="5">The sequence shown here is derived from an EMBL/GenBank/DDBJ whole genome shotgun (WGS) entry which is preliminary data.</text>
</comment>
<proteinExistence type="inferred from homology"/>
<comment type="similarity">
    <text evidence="1">Belongs to the membrane fusion protein (MFP) (TC 8.A.1) family.</text>
</comment>
<dbReference type="OrthoDB" id="8958519at2"/>
<evidence type="ECO:0000259" key="3">
    <source>
        <dbReference type="Pfam" id="PF25917"/>
    </source>
</evidence>
<evidence type="ECO:0000313" key="5">
    <source>
        <dbReference type="EMBL" id="PSJ45182.1"/>
    </source>
</evidence>
<organism evidence="5 6">
    <name type="scientific">Zobellella endophytica</name>
    <dbReference type="NCBI Taxonomy" id="2116700"/>
    <lineage>
        <taxon>Bacteria</taxon>
        <taxon>Pseudomonadati</taxon>
        <taxon>Pseudomonadota</taxon>
        <taxon>Gammaproteobacteria</taxon>
        <taxon>Aeromonadales</taxon>
        <taxon>Aeromonadaceae</taxon>
        <taxon>Zobellella</taxon>
    </lineage>
</organism>
<protein>
    <submittedName>
        <fullName evidence="5">HlyD family secretion protein</fullName>
    </submittedName>
</protein>
<dbReference type="InterPro" id="IPR058634">
    <property type="entry name" value="AaeA-lik-b-barrel"/>
</dbReference>
<gene>
    <name evidence="5" type="ORF">C7H85_10975</name>
</gene>
<evidence type="ECO:0000313" key="6">
    <source>
        <dbReference type="Proteomes" id="UP000240243"/>
    </source>
</evidence>
<evidence type="ECO:0000259" key="4">
    <source>
        <dbReference type="Pfam" id="PF25963"/>
    </source>
</evidence>
<dbReference type="EMBL" id="PXYG01000004">
    <property type="protein sequence ID" value="PSJ45182.1"/>
    <property type="molecule type" value="Genomic_DNA"/>
</dbReference>